<accession>G8TKF4</accession>
<sequence>MRSLLYIVAIILVVGWLIGFIGYHASGAIHLLLVLAIIVIVINVMQGKKAI</sequence>
<evidence type="ECO:0008006" key="4">
    <source>
        <dbReference type="Google" id="ProtNLM"/>
    </source>
</evidence>
<feature type="transmembrane region" description="Helical" evidence="1">
    <location>
        <begin position="5"/>
        <end position="22"/>
    </location>
</feature>
<reference evidence="2 3" key="1">
    <citation type="submission" date="2011-12" db="EMBL/GenBank/DDBJ databases">
        <title>The complete genome of Niastella koreensis GR20-10.</title>
        <authorList>
            <consortium name="US DOE Joint Genome Institute (JGI-PGF)"/>
            <person name="Lucas S."/>
            <person name="Han J."/>
            <person name="Lapidus A."/>
            <person name="Bruce D."/>
            <person name="Goodwin L."/>
            <person name="Pitluck S."/>
            <person name="Peters L."/>
            <person name="Kyrpides N."/>
            <person name="Mavromatis K."/>
            <person name="Ivanova N."/>
            <person name="Mikhailova N."/>
            <person name="Davenport K."/>
            <person name="Saunders E."/>
            <person name="Detter J.C."/>
            <person name="Tapia R."/>
            <person name="Han C."/>
            <person name="Land M."/>
            <person name="Hauser L."/>
            <person name="Markowitz V."/>
            <person name="Cheng J.-F."/>
            <person name="Hugenholtz P."/>
            <person name="Woyke T."/>
            <person name="Wu D."/>
            <person name="Tindall B."/>
            <person name="Pomrenke H."/>
            <person name="Brambilla E."/>
            <person name="Klenk H.-P."/>
            <person name="Eisen J.A."/>
        </authorList>
    </citation>
    <scope>NUCLEOTIDE SEQUENCE [LARGE SCALE GENOMIC DNA]</scope>
    <source>
        <strain evidence="3">DSM 17620 / KACC 11465 / NBRC 106392 / GR20-10</strain>
    </source>
</reference>
<evidence type="ECO:0000313" key="3">
    <source>
        <dbReference type="Proteomes" id="UP000005438"/>
    </source>
</evidence>
<dbReference type="Proteomes" id="UP000005438">
    <property type="component" value="Chromosome"/>
</dbReference>
<dbReference type="OrthoDB" id="1376775at2"/>
<protein>
    <recommendedName>
        <fullName evidence="4">Lmo0937 family membrane protein</fullName>
    </recommendedName>
</protein>
<dbReference type="Pfam" id="PF18919">
    <property type="entry name" value="DUF5670"/>
    <property type="match status" value="1"/>
</dbReference>
<keyword evidence="1" id="KW-1133">Transmembrane helix</keyword>
<dbReference type="STRING" id="700598.Niako_1236"/>
<keyword evidence="1" id="KW-0472">Membrane</keyword>
<evidence type="ECO:0000313" key="2">
    <source>
        <dbReference type="EMBL" id="AEV97610.1"/>
    </source>
</evidence>
<dbReference type="NCBIfam" id="NF033488">
    <property type="entry name" value="lmo0937_fam_TM"/>
    <property type="match status" value="1"/>
</dbReference>
<dbReference type="InterPro" id="IPR043727">
    <property type="entry name" value="Lmo0937-like"/>
</dbReference>
<dbReference type="AlphaFoldDB" id="G8TKF4"/>
<dbReference type="EMBL" id="CP003178">
    <property type="protein sequence ID" value="AEV97610.1"/>
    <property type="molecule type" value="Genomic_DNA"/>
</dbReference>
<name>G8TKF4_NIAKG</name>
<keyword evidence="1" id="KW-0812">Transmembrane</keyword>
<dbReference type="RefSeq" id="WP_014217524.1">
    <property type="nucleotide sequence ID" value="NC_016609.1"/>
</dbReference>
<dbReference type="KEGG" id="nko:Niako_1236"/>
<proteinExistence type="predicted"/>
<gene>
    <name evidence="2" type="ordered locus">Niako_1236</name>
</gene>
<evidence type="ECO:0000256" key="1">
    <source>
        <dbReference type="SAM" id="Phobius"/>
    </source>
</evidence>
<dbReference type="HOGENOM" id="CLU_199613_3_3_10"/>
<feature type="transmembrane region" description="Helical" evidence="1">
    <location>
        <begin position="28"/>
        <end position="45"/>
    </location>
</feature>
<organism evidence="2 3">
    <name type="scientific">Niastella koreensis (strain DSM 17620 / KACC 11465 / NBRC 106392 / GR20-10)</name>
    <dbReference type="NCBI Taxonomy" id="700598"/>
    <lineage>
        <taxon>Bacteria</taxon>
        <taxon>Pseudomonadati</taxon>
        <taxon>Bacteroidota</taxon>
        <taxon>Chitinophagia</taxon>
        <taxon>Chitinophagales</taxon>
        <taxon>Chitinophagaceae</taxon>
        <taxon>Niastella</taxon>
    </lineage>
</organism>